<protein>
    <submittedName>
        <fullName evidence="2">Glycosyltransferase</fullName>
    </submittedName>
</protein>
<evidence type="ECO:0000313" key="2">
    <source>
        <dbReference type="EMBL" id="MCL1627582.1"/>
    </source>
</evidence>
<evidence type="ECO:0000259" key="1">
    <source>
        <dbReference type="Pfam" id="PF00535"/>
    </source>
</evidence>
<comment type="caution">
    <text evidence="2">The sequence shown here is derived from an EMBL/GenBank/DDBJ whole genome shotgun (WGS) entry which is preliminary data.</text>
</comment>
<dbReference type="Gene3D" id="3.90.550.10">
    <property type="entry name" value="Spore Coat Polysaccharide Biosynthesis Protein SpsA, Chain A"/>
    <property type="match status" value="1"/>
</dbReference>
<dbReference type="RefSeq" id="WP_249056058.1">
    <property type="nucleotide sequence ID" value="NZ_JALZWP010000002.1"/>
</dbReference>
<dbReference type="EMBL" id="JALZWP010000002">
    <property type="protein sequence ID" value="MCL1627582.1"/>
    <property type="molecule type" value="Genomic_DNA"/>
</dbReference>
<dbReference type="PANTHER" id="PTHR22916:SF3">
    <property type="entry name" value="UDP-GLCNAC:BETAGAL BETA-1,3-N-ACETYLGLUCOSAMINYLTRANSFERASE-LIKE PROTEIN 1"/>
    <property type="match status" value="1"/>
</dbReference>
<dbReference type="PANTHER" id="PTHR22916">
    <property type="entry name" value="GLYCOSYLTRANSFERASE"/>
    <property type="match status" value="1"/>
</dbReference>
<sequence>MTRADLTDTPPKVSVILPCYNVAGYVRTTIESLKAQAFQDFEVLVVDDGSTDNTAQTARDVIAQDARFRVVLQPNQGLSAARNTGLNLARGAYIAFVDGDDWVAPNFLLRLVTTLNETQADWAACAIWLEFDTGARAMHSAIHAAPEIMGEIRPCELDDARLVARQFPSAWNKLYRRDFIGDLRFVPGALYEDHPFYWALACRSEQMWYLPEPLYHHRRGRPGQITMQGSWQIFQQFDRLDEVRRLLPDAPMRHRQTALSRLATRLVHERLEPVTDAALRQAFIDKAREYFAAHALSWDWDDATDIDLRPAAEISPALRFTVLVQAGAGAEQTHHALAAQRLSPEHVLEVPNGPAPEVLRKMWPRIETDWCAILKAGDMPSPDWSAKMMHALQNTEGATFAVCAATHHPQGFDPGFALPDLPCADLAALMLSTKANQPTDLDSADWAAALQFGAALAPNQAARVTATVLSLGPRAPETPRAALRALQRLLSHGALTRTQAAAVFAHRAQLAVLAQSGRGRRIMRALHWGMVRRLGRFPKPPAAAHIGESLHRLL</sequence>
<name>A0ABT0LYA6_9RHOB</name>
<organism evidence="2 3">
    <name type="scientific">Roseinatronobacter domitianus</name>
    <dbReference type="NCBI Taxonomy" id="2940293"/>
    <lineage>
        <taxon>Bacteria</taxon>
        <taxon>Pseudomonadati</taxon>
        <taxon>Pseudomonadota</taxon>
        <taxon>Alphaproteobacteria</taxon>
        <taxon>Rhodobacterales</taxon>
        <taxon>Paracoccaceae</taxon>
        <taxon>Roseinatronobacter</taxon>
    </lineage>
</organism>
<proteinExistence type="predicted"/>
<dbReference type="Proteomes" id="UP001202550">
    <property type="component" value="Unassembled WGS sequence"/>
</dbReference>
<dbReference type="InterPro" id="IPR029044">
    <property type="entry name" value="Nucleotide-diphossugar_trans"/>
</dbReference>
<keyword evidence="3" id="KW-1185">Reference proteome</keyword>
<reference evidence="2 3" key="1">
    <citation type="submission" date="2022-05" db="EMBL/GenBank/DDBJ databases">
        <title>Seasonal and diel survey of microbial diversity of the Tyrrhenian coast.</title>
        <authorList>
            <person name="Gattoni G."/>
            <person name="Corral P."/>
        </authorList>
    </citation>
    <scope>NUCLEOTIDE SEQUENCE [LARGE SCALE GENOMIC DNA]</scope>
    <source>
        <strain evidence="2 3">V10</strain>
    </source>
</reference>
<evidence type="ECO:0000313" key="3">
    <source>
        <dbReference type="Proteomes" id="UP001202550"/>
    </source>
</evidence>
<gene>
    <name evidence="2" type="ORF">M3N55_02455</name>
</gene>
<dbReference type="InterPro" id="IPR001173">
    <property type="entry name" value="Glyco_trans_2-like"/>
</dbReference>
<feature type="domain" description="Glycosyltransferase 2-like" evidence="1">
    <location>
        <begin position="14"/>
        <end position="179"/>
    </location>
</feature>
<dbReference type="CDD" id="cd00761">
    <property type="entry name" value="Glyco_tranf_GTA_type"/>
    <property type="match status" value="1"/>
</dbReference>
<dbReference type="SUPFAM" id="SSF53448">
    <property type="entry name" value="Nucleotide-diphospho-sugar transferases"/>
    <property type="match status" value="1"/>
</dbReference>
<accession>A0ABT0LYA6</accession>
<dbReference type="Pfam" id="PF00535">
    <property type="entry name" value="Glycos_transf_2"/>
    <property type="match status" value="1"/>
</dbReference>